<dbReference type="PANTHER" id="PTHR46696">
    <property type="entry name" value="P450, PUTATIVE (EUROFUNG)-RELATED"/>
    <property type="match status" value="1"/>
</dbReference>
<dbReference type="Proteomes" id="UP000005845">
    <property type="component" value="Unassembled WGS sequence"/>
</dbReference>
<proteinExistence type="inferred from homology"/>
<dbReference type="SUPFAM" id="SSF48264">
    <property type="entry name" value="Cytochrome P450"/>
    <property type="match status" value="1"/>
</dbReference>
<keyword evidence="4 7" id="KW-0560">Oxidoreductase</keyword>
<keyword evidence="6 7" id="KW-0503">Monooxygenase</keyword>
<organism evidence="8 9">
    <name type="scientific">Gordonia sputi NBRC 100414</name>
    <dbReference type="NCBI Taxonomy" id="1089453"/>
    <lineage>
        <taxon>Bacteria</taxon>
        <taxon>Bacillati</taxon>
        <taxon>Actinomycetota</taxon>
        <taxon>Actinomycetes</taxon>
        <taxon>Mycobacteriales</taxon>
        <taxon>Gordoniaceae</taxon>
        <taxon>Gordonia</taxon>
    </lineage>
</organism>
<evidence type="ECO:0000313" key="8">
    <source>
        <dbReference type="EMBL" id="GAB40276.1"/>
    </source>
</evidence>
<evidence type="ECO:0000256" key="4">
    <source>
        <dbReference type="ARBA" id="ARBA00023002"/>
    </source>
</evidence>
<protein>
    <submittedName>
        <fullName evidence="8">Putative cytochrome P450</fullName>
    </submittedName>
</protein>
<dbReference type="eggNOG" id="COG2124">
    <property type="taxonomic scope" value="Bacteria"/>
</dbReference>
<dbReference type="EMBL" id="BAFC01000094">
    <property type="protein sequence ID" value="GAB40276.1"/>
    <property type="molecule type" value="Genomic_DNA"/>
</dbReference>
<keyword evidence="3 7" id="KW-0479">Metal-binding</keyword>
<dbReference type="InterPro" id="IPR036396">
    <property type="entry name" value="Cyt_P450_sf"/>
</dbReference>
<evidence type="ECO:0000256" key="6">
    <source>
        <dbReference type="ARBA" id="ARBA00023033"/>
    </source>
</evidence>
<evidence type="ECO:0000256" key="5">
    <source>
        <dbReference type="ARBA" id="ARBA00023004"/>
    </source>
</evidence>
<dbReference type="Gene3D" id="1.10.630.10">
    <property type="entry name" value="Cytochrome P450"/>
    <property type="match status" value="1"/>
</dbReference>
<dbReference type="GO" id="GO:0020037">
    <property type="term" value="F:heme binding"/>
    <property type="evidence" value="ECO:0007669"/>
    <property type="project" value="InterPro"/>
</dbReference>
<evidence type="ECO:0000313" key="9">
    <source>
        <dbReference type="Proteomes" id="UP000005845"/>
    </source>
</evidence>
<reference evidence="8 9" key="1">
    <citation type="submission" date="2012-02" db="EMBL/GenBank/DDBJ databases">
        <title>Whole genome shotgun sequence of Gordonia sputi NBRC 100414.</title>
        <authorList>
            <person name="Yoshida I."/>
            <person name="Hosoyama A."/>
            <person name="Tsuchikane K."/>
            <person name="Katsumata H."/>
            <person name="Yamazaki S."/>
            <person name="Fujita N."/>
        </authorList>
    </citation>
    <scope>NUCLEOTIDE SEQUENCE [LARGE SCALE GENOMIC DNA]</scope>
    <source>
        <strain evidence="8 9">NBRC 100414</strain>
    </source>
</reference>
<dbReference type="PRINTS" id="PR00359">
    <property type="entry name" value="BP450"/>
</dbReference>
<dbReference type="Pfam" id="PF00067">
    <property type="entry name" value="p450"/>
    <property type="match status" value="1"/>
</dbReference>
<gene>
    <name evidence="8" type="ORF">GOSPT_096_00060</name>
</gene>
<dbReference type="AlphaFoldDB" id="H5U3G8"/>
<evidence type="ECO:0000256" key="2">
    <source>
        <dbReference type="ARBA" id="ARBA00022617"/>
    </source>
</evidence>
<dbReference type="GO" id="GO:0004497">
    <property type="term" value="F:monooxygenase activity"/>
    <property type="evidence" value="ECO:0007669"/>
    <property type="project" value="UniProtKB-KW"/>
</dbReference>
<comment type="similarity">
    <text evidence="1 7">Belongs to the cytochrome P450 family.</text>
</comment>
<accession>H5U3G8</accession>
<keyword evidence="5 7" id="KW-0408">Iron</keyword>
<keyword evidence="2 7" id="KW-0349">Heme</keyword>
<evidence type="ECO:0000256" key="7">
    <source>
        <dbReference type="RuleBase" id="RU000461"/>
    </source>
</evidence>
<dbReference type="InterPro" id="IPR001128">
    <property type="entry name" value="Cyt_P450"/>
</dbReference>
<evidence type="ECO:0000256" key="3">
    <source>
        <dbReference type="ARBA" id="ARBA00022723"/>
    </source>
</evidence>
<dbReference type="InterPro" id="IPR017972">
    <property type="entry name" value="Cyt_P450_CS"/>
</dbReference>
<keyword evidence="9" id="KW-1185">Reference proteome</keyword>
<sequence>MEIPADGRLLIVTASANRDDEIFPDPDVFDIHRDNARRHLTFGIGAHTCLGATLARLEMKIFLEEVTRRLPHIHLVEGQQFDYLPNTSFRGPEHVLVEWNPAENPVEADRV</sequence>
<comment type="caution">
    <text evidence="8">The sequence shown here is derived from an EMBL/GenBank/DDBJ whole genome shotgun (WGS) entry which is preliminary data.</text>
</comment>
<dbReference type="PANTHER" id="PTHR46696:SF6">
    <property type="entry name" value="P450, PUTATIVE (EUROFUNG)-RELATED"/>
    <property type="match status" value="1"/>
</dbReference>
<dbReference type="PROSITE" id="PS00086">
    <property type="entry name" value="CYTOCHROME_P450"/>
    <property type="match status" value="1"/>
</dbReference>
<dbReference type="GO" id="GO:0005506">
    <property type="term" value="F:iron ion binding"/>
    <property type="evidence" value="ECO:0007669"/>
    <property type="project" value="InterPro"/>
</dbReference>
<name>H5U3G8_9ACTN</name>
<dbReference type="GO" id="GO:0016705">
    <property type="term" value="F:oxidoreductase activity, acting on paired donors, with incorporation or reduction of molecular oxygen"/>
    <property type="evidence" value="ECO:0007669"/>
    <property type="project" value="InterPro"/>
</dbReference>
<dbReference type="InterPro" id="IPR002397">
    <property type="entry name" value="Cyt_P450_B"/>
</dbReference>
<evidence type="ECO:0000256" key="1">
    <source>
        <dbReference type="ARBA" id="ARBA00010617"/>
    </source>
</evidence>